<keyword evidence="2" id="KW-1185">Reference proteome</keyword>
<organism evidence="1 2">
    <name type="scientific">Caerostris darwini</name>
    <dbReference type="NCBI Taxonomy" id="1538125"/>
    <lineage>
        <taxon>Eukaryota</taxon>
        <taxon>Metazoa</taxon>
        <taxon>Ecdysozoa</taxon>
        <taxon>Arthropoda</taxon>
        <taxon>Chelicerata</taxon>
        <taxon>Arachnida</taxon>
        <taxon>Araneae</taxon>
        <taxon>Araneomorphae</taxon>
        <taxon>Entelegynae</taxon>
        <taxon>Araneoidea</taxon>
        <taxon>Araneidae</taxon>
        <taxon>Caerostris</taxon>
    </lineage>
</organism>
<dbReference type="EMBL" id="BPLQ01003843">
    <property type="protein sequence ID" value="GIY03805.1"/>
    <property type="molecule type" value="Genomic_DNA"/>
</dbReference>
<dbReference type="AlphaFoldDB" id="A0AAV4Q474"/>
<protein>
    <submittedName>
        <fullName evidence="1">Uncharacterized protein</fullName>
    </submittedName>
</protein>
<proteinExistence type="predicted"/>
<accession>A0AAV4Q474</accession>
<sequence>MVQESSRLAITRYGAAAPVRKTSTLELENKTDFSRSILNTSDSISTFLPLPLSGGVVPLCNSTSCYVVRKILQQLGALSYKWGLIKDINEDSN</sequence>
<dbReference type="Proteomes" id="UP001054837">
    <property type="component" value="Unassembled WGS sequence"/>
</dbReference>
<evidence type="ECO:0000313" key="2">
    <source>
        <dbReference type="Proteomes" id="UP001054837"/>
    </source>
</evidence>
<comment type="caution">
    <text evidence="1">The sequence shown here is derived from an EMBL/GenBank/DDBJ whole genome shotgun (WGS) entry which is preliminary data.</text>
</comment>
<evidence type="ECO:0000313" key="1">
    <source>
        <dbReference type="EMBL" id="GIY03805.1"/>
    </source>
</evidence>
<gene>
    <name evidence="1" type="ORF">CDAR_288911</name>
</gene>
<reference evidence="1 2" key="1">
    <citation type="submission" date="2021-06" db="EMBL/GenBank/DDBJ databases">
        <title>Caerostris darwini draft genome.</title>
        <authorList>
            <person name="Kono N."/>
            <person name="Arakawa K."/>
        </authorList>
    </citation>
    <scope>NUCLEOTIDE SEQUENCE [LARGE SCALE GENOMIC DNA]</scope>
</reference>
<name>A0AAV4Q474_9ARAC</name>